<dbReference type="STRING" id="151549.A0A4C1VKP3"/>
<organism evidence="6 7">
    <name type="scientific">Eumeta variegata</name>
    <name type="common">Bagworm moth</name>
    <name type="synonym">Eumeta japonica</name>
    <dbReference type="NCBI Taxonomy" id="151549"/>
    <lineage>
        <taxon>Eukaryota</taxon>
        <taxon>Metazoa</taxon>
        <taxon>Ecdysozoa</taxon>
        <taxon>Arthropoda</taxon>
        <taxon>Hexapoda</taxon>
        <taxon>Insecta</taxon>
        <taxon>Pterygota</taxon>
        <taxon>Neoptera</taxon>
        <taxon>Endopterygota</taxon>
        <taxon>Lepidoptera</taxon>
        <taxon>Glossata</taxon>
        <taxon>Ditrysia</taxon>
        <taxon>Tineoidea</taxon>
        <taxon>Psychidae</taxon>
        <taxon>Oiketicinae</taxon>
        <taxon>Eumeta</taxon>
    </lineage>
</organism>
<feature type="compositionally biased region" description="Low complexity" evidence="4">
    <location>
        <begin position="379"/>
        <end position="391"/>
    </location>
</feature>
<dbReference type="AlphaFoldDB" id="A0A4C1VKP3"/>
<feature type="compositionally biased region" description="Low complexity" evidence="4">
    <location>
        <begin position="400"/>
        <end position="455"/>
    </location>
</feature>
<feature type="compositionally biased region" description="Gly residues" evidence="4">
    <location>
        <begin position="456"/>
        <end position="467"/>
    </location>
</feature>
<feature type="compositionally biased region" description="Low complexity" evidence="4">
    <location>
        <begin position="57"/>
        <end position="98"/>
    </location>
</feature>
<feature type="region of interest" description="Disordered" evidence="4">
    <location>
        <begin position="314"/>
        <end position="500"/>
    </location>
</feature>
<feature type="signal peptide" evidence="5">
    <location>
        <begin position="1"/>
        <end position="26"/>
    </location>
</feature>
<sequence>MHEIACKRILHFLVLLSALVWSTGKCEPPVNSYLPPSNGASGSRPQAEYGPPGVSQGGSHSRNNGHSGENNNRPQGTYGAPNGPGSSTSGSGFGAQSGPQAIGRNQAGNDSPSSQYGTPNSFGQSRNQPSSFGNNQGAQGTGRPQSTYGPPNGNQRHGNSGFGPQSGRGRGNVQSPDTSYGPPEFNQNSNGQSPRLGSPTQQGFQSPSDTSSSVSTNGNTFGENYDRSPETETSGNPKEGRPSDSYGAPISNGNDGDGENEPAQYQFNYDVDDVQTGTKFGHSEERNGDFTSGEYNVLLPDGRKQIVEYEADRQGYKPQIRYEGGGSGFGQGNTNGFNTDTQGYPSGPTGGGVDHYSNDEHNLGPQQPGGHQQSGGGPDRFSSDSPSFGSSQYKDDTGYPGNKPGNNFSGNGSNSPSGSSGGYPRDGPGQGFNSFSNNGGSGQSSQGYPSGRPNNGNGGGNFNGNGNGFQRNSNNAGERDSSGTNGYPRGGPEGARGSGY</sequence>
<feature type="chain" id="PRO_5020025153" evidence="5">
    <location>
        <begin position="27"/>
        <end position="500"/>
    </location>
</feature>
<reference evidence="6 7" key="1">
    <citation type="journal article" date="2019" name="Commun. Biol.">
        <title>The bagworm genome reveals a unique fibroin gene that provides high tensile strength.</title>
        <authorList>
            <person name="Kono N."/>
            <person name="Nakamura H."/>
            <person name="Ohtoshi R."/>
            <person name="Tomita M."/>
            <person name="Numata K."/>
            <person name="Arakawa K."/>
        </authorList>
    </citation>
    <scope>NUCLEOTIDE SEQUENCE [LARGE SCALE GENOMIC DNA]</scope>
</reference>
<keyword evidence="1 3" id="KW-0193">Cuticle</keyword>
<evidence type="ECO:0000256" key="2">
    <source>
        <dbReference type="ARBA" id="ARBA00022729"/>
    </source>
</evidence>
<dbReference type="PANTHER" id="PTHR12236">
    <property type="entry name" value="STRUCTURAL CONTITUENT OF CUTICLE"/>
    <property type="match status" value="1"/>
</dbReference>
<feature type="compositionally biased region" description="Gly residues" evidence="4">
    <location>
        <begin position="488"/>
        <end position="500"/>
    </location>
</feature>
<feature type="region of interest" description="Disordered" evidence="4">
    <location>
        <begin position="37"/>
        <end position="296"/>
    </location>
</feature>
<dbReference type="PROSITE" id="PS51155">
    <property type="entry name" value="CHIT_BIND_RR_2"/>
    <property type="match status" value="1"/>
</dbReference>
<dbReference type="PROSITE" id="PS00233">
    <property type="entry name" value="CHIT_BIND_RR_1"/>
    <property type="match status" value="1"/>
</dbReference>
<feature type="compositionally biased region" description="Polar residues" evidence="4">
    <location>
        <begin position="106"/>
        <end position="158"/>
    </location>
</feature>
<dbReference type="GO" id="GO:0005615">
    <property type="term" value="C:extracellular space"/>
    <property type="evidence" value="ECO:0007669"/>
    <property type="project" value="TreeGrafter"/>
</dbReference>
<evidence type="ECO:0000256" key="5">
    <source>
        <dbReference type="SAM" id="SignalP"/>
    </source>
</evidence>
<dbReference type="InterPro" id="IPR000618">
    <property type="entry name" value="Insect_cuticle"/>
</dbReference>
<protein>
    <submittedName>
        <fullName evidence="6">Pro-resilin</fullName>
    </submittedName>
</protein>
<feature type="compositionally biased region" description="Gly residues" evidence="4">
    <location>
        <begin position="160"/>
        <end position="170"/>
    </location>
</feature>
<feature type="compositionally biased region" description="Low complexity" evidence="4">
    <location>
        <begin position="206"/>
        <end position="215"/>
    </location>
</feature>
<evidence type="ECO:0000256" key="4">
    <source>
        <dbReference type="SAM" id="MobiDB-lite"/>
    </source>
</evidence>
<accession>A0A4C1VKP3</accession>
<feature type="compositionally biased region" description="Low complexity" evidence="4">
    <location>
        <begin position="334"/>
        <end position="343"/>
    </location>
</feature>
<evidence type="ECO:0000256" key="1">
    <source>
        <dbReference type="ARBA" id="ARBA00022460"/>
    </source>
</evidence>
<dbReference type="Pfam" id="PF00379">
    <property type="entry name" value="Chitin_bind_4"/>
    <property type="match status" value="1"/>
</dbReference>
<dbReference type="Proteomes" id="UP000299102">
    <property type="component" value="Unassembled WGS sequence"/>
</dbReference>
<evidence type="ECO:0000256" key="3">
    <source>
        <dbReference type="PROSITE-ProRule" id="PRU00497"/>
    </source>
</evidence>
<name>A0A4C1VKP3_EUMVA</name>
<dbReference type="EMBL" id="BGZK01000361">
    <property type="protein sequence ID" value="GBP39173.1"/>
    <property type="molecule type" value="Genomic_DNA"/>
</dbReference>
<proteinExistence type="predicted"/>
<evidence type="ECO:0000313" key="7">
    <source>
        <dbReference type="Proteomes" id="UP000299102"/>
    </source>
</evidence>
<keyword evidence="2 5" id="KW-0732">Signal</keyword>
<dbReference type="OrthoDB" id="6425109at2759"/>
<comment type="caution">
    <text evidence="6">The sequence shown here is derived from an EMBL/GenBank/DDBJ whole genome shotgun (WGS) entry which is preliminary data.</text>
</comment>
<dbReference type="GO" id="GO:0031012">
    <property type="term" value="C:extracellular matrix"/>
    <property type="evidence" value="ECO:0007669"/>
    <property type="project" value="TreeGrafter"/>
</dbReference>
<evidence type="ECO:0000313" key="6">
    <source>
        <dbReference type="EMBL" id="GBP39173.1"/>
    </source>
</evidence>
<dbReference type="InterPro" id="IPR031311">
    <property type="entry name" value="CHIT_BIND_RR_consensus"/>
</dbReference>
<dbReference type="GO" id="GO:0042302">
    <property type="term" value="F:structural constituent of cuticle"/>
    <property type="evidence" value="ECO:0007669"/>
    <property type="project" value="UniProtKB-UniRule"/>
</dbReference>
<gene>
    <name evidence="6" type="primary">resilin</name>
    <name evidence="6" type="ORF">EVAR_26959_1</name>
</gene>
<keyword evidence="7" id="KW-1185">Reference proteome</keyword>
<dbReference type="PANTHER" id="PTHR12236:SF98">
    <property type="entry name" value="CUTICULAR PROTEIN 56F"/>
    <property type="match status" value="1"/>
</dbReference>
<dbReference type="InterPro" id="IPR051217">
    <property type="entry name" value="Insect_Cuticle_Struc_Prot"/>
</dbReference>
<feature type="compositionally biased region" description="Polar residues" evidence="4">
    <location>
        <begin position="185"/>
        <end position="205"/>
    </location>
</feature>
<feature type="compositionally biased region" description="Gly residues" evidence="4">
    <location>
        <begin position="323"/>
        <end position="333"/>
    </location>
</feature>